<dbReference type="SUPFAM" id="SSF109604">
    <property type="entry name" value="HD-domain/PDEase-like"/>
    <property type="match status" value="1"/>
</dbReference>
<dbReference type="InterPro" id="IPR013976">
    <property type="entry name" value="HDOD"/>
</dbReference>
<sequence length="401" mass="45456">MNVFVARQPIFDKRKKLYAYELLFRTGTTNAFPDIDGTTANTSLLSSTFFTVGIDEIAAGKLAFINFTEELIAKGIPQLFPPEKLMVEILEDVEPGSAVVNACRLLKEKGYSLALDDFVYSRQFDELLHLSDIIKIDFRLTSPEKIKEMVGTLKQFDCQLLAEKIETYEEFEAALALGFEYFQGYFFAKPEVLQNRDLSTSQLTMLQLLSEINSADSEFDVEALEKLVSQDISITYKLLKYINSSHFSRIKTISSVAQAISYLGERGFRMFVSLIATSMLAENKPGELVRASIIRARLLELIAIECRQDSNEMFLLGLFSFIDAMLDQPLATILKKMPLSANINTALSEKSGDLYPFLRLVEAYEQGNWVPFRFALKKIGLNEEKMTDFYLEAIAWADSFE</sequence>
<evidence type="ECO:0000313" key="3">
    <source>
        <dbReference type="EMBL" id="SHO51719.1"/>
    </source>
</evidence>
<gene>
    <name evidence="3" type="ORF">SAMN02745220_04192</name>
</gene>
<dbReference type="InterPro" id="IPR001633">
    <property type="entry name" value="EAL_dom"/>
</dbReference>
<dbReference type="Proteomes" id="UP000184603">
    <property type="component" value="Unassembled WGS sequence"/>
</dbReference>
<evidence type="ECO:0000313" key="4">
    <source>
        <dbReference type="Proteomes" id="UP000184603"/>
    </source>
</evidence>
<dbReference type="Gene3D" id="1.10.3210.10">
    <property type="entry name" value="Hypothetical protein af1432"/>
    <property type="match status" value="1"/>
</dbReference>
<dbReference type="InterPro" id="IPR035919">
    <property type="entry name" value="EAL_sf"/>
</dbReference>
<dbReference type="PROSITE" id="PS50883">
    <property type="entry name" value="EAL"/>
    <property type="match status" value="1"/>
</dbReference>
<evidence type="ECO:0000259" key="1">
    <source>
        <dbReference type="PROSITE" id="PS50883"/>
    </source>
</evidence>
<dbReference type="AlphaFoldDB" id="A0A1M7YGM6"/>
<dbReference type="STRING" id="1121416.SAMN02745220_04192"/>
<feature type="domain" description="HDOD" evidence="2">
    <location>
        <begin position="198"/>
        <end position="385"/>
    </location>
</feature>
<dbReference type="SMART" id="SM00052">
    <property type="entry name" value="EAL"/>
    <property type="match status" value="1"/>
</dbReference>
<dbReference type="SUPFAM" id="SSF141868">
    <property type="entry name" value="EAL domain-like"/>
    <property type="match status" value="1"/>
</dbReference>
<dbReference type="InterPro" id="IPR014408">
    <property type="entry name" value="dGMP_Pdiesterase_EAL/HD-GYP"/>
</dbReference>
<dbReference type="InterPro" id="IPR052340">
    <property type="entry name" value="RNase_Y/CdgJ"/>
</dbReference>
<name>A0A1M7YGM6_9BACT</name>
<dbReference type="PANTHER" id="PTHR33525:SF4">
    <property type="entry name" value="CYCLIC DI-GMP PHOSPHODIESTERASE CDGJ"/>
    <property type="match status" value="1"/>
</dbReference>
<dbReference type="Gene3D" id="3.20.20.450">
    <property type="entry name" value="EAL domain"/>
    <property type="match status" value="1"/>
</dbReference>
<reference evidence="3 4" key="1">
    <citation type="submission" date="2016-12" db="EMBL/GenBank/DDBJ databases">
        <authorList>
            <person name="Song W.-J."/>
            <person name="Kurnit D.M."/>
        </authorList>
    </citation>
    <scope>NUCLEOTIDE SEQUENCE [LARGE SCALE GENOMIC DNA]</scope>
    <source>
        <strain evidence="3 4">DSM 18488</strain>
    </source>
</reference>
<dbReference type="Pfam" id="PF08668">
    <property type="entry name" value="HDOD"/>
    <property type="match status" value="1"/>
</dbReference>
<evidence type="ECO:0000259" key="2">
    <source>
        <dbReference type="PROSITE" id="PS51833"/>
    </source>
</evidence>
<organism evidence="3 4">
    <name type="scientific">Desulfopila aestuarii DSM 18488</name>
    <dbReference type="NCBI Taxonomy" id="1121416"/>
    <lineage>
        <taxon>Bacteria</taxon>
        <taxon>Pseudomonadati</taxon>
        <taxon>Thermodesulfobacteriota</taxon>
        <taxon>Desulfobulbia</taxon>
        <taxon>Desulfobulbales</taxon>
        <taxon>Desulfocapsaceae</taxon>
        <taxon>Desulfopila</taxon>
    </lineage>
</organism>
<protein>
    <submittedName>
        <fullName evidence="3">EAL and modified HD-GYP domain-containing signal transduction protein</fullName>
    </submittedName>
</protein>
<keyword evidence="4" id="KW-1185">Reference proteome</keyword>
<dbReference type="PROSITE" id="PS51833">
    <property type="entry name" value="HDOD"/>
    <property type="match status" value="1"/>
</dbReference>
<feature type="domain" description="EAL" evidence="1">
    <location>
        <begin position="1"/>
        <end position="204"/>
    </location>
</feature>
<dbReference type="EMBL" id="FRFE01000028">
    <property type="protein sequence ID" value="SHO51719.1"/>
    <property type="molecule type" value="Genomic_DNA"/>
</dbReference>
<dbReference type="PIRSF" id="PIRSF003180">
    <property type="entry name" value="DiGMPpdiest_YuxH"/>
    <property type="match status" value="1"/>
</dbReference>
<dbReference type="OrthoDB" id="9804751at2"/>
<dbReference type="PANTHER" id="PTHR33525">
    <property type="match status" value="1"/>
</dbReference>
<accession>A0A1M7YGM6</accession>
<dbReference type="RefSeq" id="WP_073615616.1">
    <property type="nucleotide sequence ID" value="NZ_FRFE01000028.1"/>
</dbReference>
<dbReference type="Pfam" id="PF00563">
    <property type="entry name" value="EAL"/>
    <property type="match status" value="1"/>
</dbReference>
<proteinExistence type="predicted"/>